<proteinExistence type="predicted"/>
<keyword evidence="2" id="KW-0472">Membrane</keyword>
<gene>
    <name evidence="4" type="ORF">PSDVSF_01960</name>
</gene>
<protein>
    <submittedName>
        <fullName evidence="4">Peptidase M24</fullName>
    </submittedName>
</protein>
<accession>A0ABN6EP99</accession>
<sequence length="449" mass="49246">MSNEVSLSKKKSKKGIPGSLISIIVVLALGAGIFMLFRDTTPPTISISPDTTELGKASTVTVKVIDEDSGLKFLKIEAIQGQKRILLWSKNFTGKIMQTEQEIAIGENAIKEGDFTIEITAKDTSIYPFGAAGKASAERAYTLDTTPPRIFVQSHTNNLNQGGCGLMVFALSEEAPKAGIQVGERFFPAYLQPGGNGKFVYQCMFAHPWDTSVADFKPFIVASDTAGNSAKRSFNYHTNARTFRRDKINLSDSFMERTIPEFQGLVPNQGSLLDQYLYINNTIRKENRAKLVEFSRETSPTMLWNGPFARLPNAANRARFADARDYMYQGKKVDFQTHLGLDLASLKHAPVPAGNDGKIVFADFLGIYGNVVVIDHGLGLQSLYAHLSSINVLKGDMVTKGQIIANTGSTGLAGGDHLHYGITVAGIPTQPFEWWDGTWIKYNITSKLD</sequence>
<dbReference type="Proteomes" id="UP001053296">
    <property type="component" value="Chromosome"/>
</dbReference>
<evidence type="ECO:0000259" key="3">
    <source>
        <dbReference type="Pfam" id="PF01551"/>
    </source>
</evidence>
<evidence type="ECO:0000256" key="1">
    <source>
        <dbReference type="ARBA" id="ARBA00022729"/>
    </source>
</evidence>
<reference evidence="4" key="1">
    <citation type="journal article" date="2022" name="Arch. Microbiol.">
        <title>Pseudodesulfovibrio sediminis sp. nov., a mesophilic and neutrophilic sulfate-reducing bacterium isolated from sediment of a brackish lake.</title>
        <authorList>
            <person name="Takahashi A."/>
            <person name="Kojima H."/>
            <person name="Watanabe M."/>
            <person name="Fukui M."/>
        </authorList>
    </citation>
    <scope>NUCLEOTIDE SEQUENCE</scope>
    <source>
        <strain evidence="4">SF6</strain>
    </source>
</reference>
<dbReference type="CDD" id="cd12797">
    <property type="entry name" value="M23_peptidase"/>
    <property type="match status" value="1"/>
</dbReference>
<dbReference type="InterPro" id="IPR016047">
    <property type="entry name" value="M23ase_b-sheet_dom"/>
</dbReference>
<feature type="domain" description="M23ase beta-sheet core" evidence="3">
    <location>
        <begin position="337"/>
        <end position="431"/>
    </location>
</feature>
<keyword evidence="2" id="KW-1133">Transmembrane helix</keyword>
<name>A0ABN6EP99_9BACT</name>
<evidence type="ECO:0000313" key="5">
    <source>
        <dbReference type="Proteomes" id="UP001053296"/>
    </source>
</evidence>
<dbReference type="InterPro" id="IPR011055">
    <property type="entry name" value="Dup_hybrid_motif"/>
</dbReference>
<dbReference type="Pfam" id="PF01551">
    <property type="entry name" value="Peptidase_M23"/>
    <property type="match status" value="1"/>
</dbReference>
<keyword evidence="5" id="KW-1185">Reference proteome</keyword>
<evidence type="ECO:0000256" key="2">
    <source>
        <dbReference type="SAM" id="Phobius"/>
    </source>
</evidence>
<dbReference type="SUPFAM" id="SSF51261">
    <property type="entry name" value="Duplicated hybrid motif"/>
    <property type="match status" value="1"/>
</dbReference>
<feature type="transmembrane region" description="Helical" evidence="2">
    <location>
        <begin position="20"/>
        <end position="37"/>
    </location>
</feature>
<dbReference type="InterPro" id="IPR050570">
    <property type="entry name" value="Cell_wall_metabolism_enzyme"/>
</dbReference>
<dbReference type="PANTHER" id="PTHR21666:SF289">
    <property type="entry name" value="L-ALA--D-GLU ENDOPEPTIDASE"/>
    <property type="match status" value="1"/>
</dbReference>
<dbReference type="PANTHER" id="PTHR21666">
    <property type="entry name" value="PEPTIDASE-RELATED"/>
    <property type="match status" value="1"/>
</dbReference>
<organism evidence="4 5">
    <name type="scientific">Pseudodesulfovibrio sediminis</name>
    <dbReference type="NCBI Taxonomy" id="2810563"/>
    <lineage>
        <taxon>Bacteria</taxon>
        <taxon>Pseudomonadati</taxon>
        <taxon>Thermodesulfobacteriota</taxon>
        <taxon>Desulfovibrionia</taxon>
        <taxon>Desulfovibrionales</taxon>
        <taxon>Desulfovibrionaceae</taxon>
    </lineage>
</organism>
<dbReference type="RefSeq" id="WP_229592693.1">
    <property type="nucleotide sequence ID" value="NZ_AP024485.1"/>
</dbReference>
<keyword evidence="1" id="KW-0732">Signal</keyword>
<dbReference type="EMBL" id="AP024485">
    <property type="protein sequence ID" value="BCS86954.1"/>
    <property type="molecule type" value="Genomic_DNA"/>
</dbReference>
<keyword evidence="2" id="KW-0812">Transmembrane</keyword>
<dbReference type="Gene3D" id="2.70.70.10">
    <property type="entry name" value="Glucose Permease (Domain IIA)"/>
    <property type="match status" value="1"/>
</dbReference>
<evidence type="ECO:0000313" key="4">
    <source>
        <dbReference type="EMBL" id="BCS86954.1"/>
    </source>
</evidence>